<evidence type="ECO:0000256" key="3">
    <source>
        <dbReference type="ARBA" id="ARBA00022989"/>
    </source>
</evidence>
<feature type="transmembrane region" description="Helical" evidence="5">
    <location>
        <begin position="159"/>
        <end position="180"/>
    </location>
</feature>
<proteinExistence type="predicted"/>
<feature type="transmembrane region" description="Helical" evidence="5">
    <location>
        <begin position="136"/>
        <end position="153"/>
    </location>
</feature>
<dbReference type="Gene3D" id="1.20.1740.10">
    <property type="entry name" value="Amino acid/polyamine transporter I"/>
    <property type="match status" value="1"/>
</dbReference>
<accession>A0A7J6LTJ4</accession>
<dbReference type="EMBL" id="JABANN010000325">
    <property type="protein sequence ID" value="KAF4662290.1"/>
    <property type="molecule type" value="Genomic_DNA"/>
</dbReference>
<keyword evidence="3 5" id="KW-1133">Transmembrane helix</keyword>
<dbReference type="GO" id="GO:0015179">
    <property type="term" value="F:L-amino acid transmembrane transporter activity"/>
    <property type="evidence" value="ECO:0007669"/>
    <property type="project" value="TreeGrafter"/>
</dbReference>
<feature type="transmembrane region" description="Helical" evidence="5">
    <location>
        <begin position="47"/>
        <end position="65"/>
    </location>
</feature>
<keyword evidence="2 5" id="KW-0812">Transmembrane</keyword>
<evidence type="ECO:0000313" key="8">
    <source>
        <dbReference type="Proteomes" id="UP000572268"/>
    </source>
</evidence>
<evidence type="ECO:0000256" key="2">
    <source>
        <dbReference type="ARBA" id="ARBA00022692"/>
    </source>
</evidence>
<feature type="transmembrane region" description="Helical" evidence="5">
    <location>
        <begin position="102"/>
        <end position="124"/>
    </location>
</feature>
<feature type="domain" description="Amino acid transporter transmembrane" evidence="6">
    <location>
        <begin position="19"/>
        <end position="416"/>
    </location>
</feature>
<evidence type="ECO:0000256" key="1">
    <source>
        <dbReference type="ARBA" id="ARBA00004141"/>
    </source>
</evidence>
<dbReference type="AlphaFoldDB" id="A0A7J6LTJ4"/>
<organism evidence="7 8">
    <name type="scientific">Perkinsus olseni</name>
    <name type="common">Perkinsus atlanticus</name>
    <dbReference type="NCBI Taxonomy" id="32597"/>
    <lineage>
        <taxon>Eukaryota</taxon>
        <taxon>Sar</taxon>
        <taxon>Alveolata</taxon>
        <taxon>Perkinsozoa</taxon>
        <taxon>Perkinsea</taxon>
        <taxon>Perkinsida</taxon>
        <taxon>Perkinsidae</taxon>
        <taxon>Perkinsus</taxon>
    </lineage>
</organism>
<dbReference type="Pfam" id="PF01490">
    <property type="entry name" value="Aa_trans"/>
    <property type="match status" value="1"/>
</dbReference>
<evidence type="ECO:0000256" key="5">
    <source>
        <dbReference type="SAM" id="Phobius"/>
    </source>
</evidence>
<feature type="transmembrane region" description="Helical" evidence="5">
    <location>
        <begin position="283"/>
        <end position="304"/>
    </location>
</feature>
<dbReference type="Proteomes" id="UP000572268">
    <property type="component" value="Unassembled WGS sequence"/>
</dbReference>
<evidence type="ECO:0000259" key="6">
    <source>
        <dbReference type="Pfam" id="PF01490"/>
    </source>
</evidence>
<evidence type="ECO:0000313" key="7">
    <source>
        <dbReference type="EMBL" id="KAF4662290.1"/>
    </source>
</evidence>
<protein>
    <recommendedName>
        <fullName evidence="6">Amino acid transporter transmembrane domain-containing protein</fullName>
    </recommendedName>
</protein>
<comment type="subcellular location">
    <subcellularLocation>
        <location evidence="1">Membrane</location>
        <topology evidence="1">Multi-pass membrane protein</topology>
    </subcellularLocation>
</comment>
<feature type="transmembrane region" description="Helical" evidence="5">
    <location>
        <begin position="237"/>
        <end position="260"/>
    </location>
</feature>
<sequence>MSVHSSTPRDDVPLKPSGLGWFRGACTLTMTAVGLGILSLPGTATRSGWLGSIIGLTIASSIILYNNHLLCRTLRLAAKNEQEVAKCYEEAGQAAFGDWASIYFGATLHVTLIAVCSVMLLLLATTCEAMALVLDRRAWAAIWTVVGIVLSWIKEVKNVGVVAAFGVLSVSAMVIVIFVASANKLIADGVAEDLRVMPRGAIDFFSVFATYFFGYGMSSTTPTVCYNMTRPTDFPKALIAAMVFCTGLYMAVMELGYVAYGETLAKADTIAGAISPPGEPLNAFGWIINVVILVVVSSHFLVLFTPTAKKVDEICFSVGERRQWSSSKLRFVSLAGRTCLAILEGCIAIVVPKVNILVSLIGAFCVPHLSIFFPIACYIKMKRHHQLPVPKWELLLFAVLVVIGFVVMVLGIYGAVKQF</sequence>
<dbReference type="PANTHER" id="PTHR22950:SF461">
    <property type="entry name" value="AMINO ACID TRANSPORTER TRANSMEMBRANE DOMAIN-CONTAINING PROTEIN"/>
    <property type="match status" value="1"/>
</dbReference>
<name>A0A7J6LTJ4_PEROL</name>
<feature type="transmembrane region" description="Helical" evidence="5">
    <location>
        <begin position="392"/>
        <end position="416"/>
    </location>
</feature>
<reference evidence="7 8" key="1">
    <citation type="submission" date="2020-04" db="EMBL/GenBank/DDBJ databases">
        <title>Perkinsus olseni comparative genomics.</title>
        <authorList>
            <person name="Bogema D.R."/>
        </authorList>
    </citation>
    <scope>NUCLEOTIDE SEQUENCE [LARGE SCALE GENOMIC DNA]</scope>
    <source>
        <strain evidence="7">ATCC PRA-31</strain>
    </source>
</reference>
<comment type="caution">
    <text evidence="7">The sequence shown here is derived from an EMBL/GenBank/DDBJ whole genome shotgun (WGS) entry which is preliminary data.</text>
</comment>
<evidence type="ECO:0000256" key="4">
    <source>
        <dbReference type="ARBA" id="ARBA00023136"/>
    </source>
</evidence>
<keyword evidence="4 5" id="KW-0472">Membrane</keyword>
<dbReference type="GO" id="GO:0016020">
    <property type="term" value="C:membrane"/>
    <property type="evidence" value="ECO:0007669"/>
    <property type="project" value="UniProtKB-SubCell"/>
</dbReference>
<dbReference type="InterPro" id="IPR013057">
    <property type="entry name" value="AA_transpt_TM"/>
</dbReference>
<feature type="transmembrane region" description="Helical" evidence="5">
    <location>
        <begin position="20"/>
        <end position="40"/>
    </location>
</feature>
<feature type="transmembrane region" description="Helical" evidence="5">
    <location>
        <begin position="356"/>
        <end position="380"/>
    </location>
</feature>
<gene>
    <name evidence="7" type="ORF">FOL46_005372</name>
</gene>
<dbReference type="PANTHER" id="PTHR22950">
    <property type="entry name" value="AMINO ACID TRANSPORTER"/>
    <property type="match status" value="1"/>
</dbReference>